<dbReference type="InterPro" id="IPR053136">
    <property type="entry name" value="UTP_pyrophosphatase-like"/>
</dbReference>
<organism evidence="2 4">
    <name type="scientific">Methanobacterium subterraneum</name>
    <dbReference type="NCBI Taxonomy" id="59277"/>
    <lineage>
        <taxon>Archaea</taxon>
        <taxon>Methanobacteriati</taxon>
        <taxon>Methanobacteriota</taxon>
        <taxon>Methanomada group</taxon>
        <taxon>Methanobacteria</taxon>
        <taxon>Methanobacteriales</taxon>
        <taxon>Methanobacteriaceae</taxon>
        <taxon>Methanobacterium</taxon>
    </lineage>
</organism>
<dbReference type="PANTHER" id="PTHR30399:SF1">
    <property type="entry name" value="UTP PYROPHOSPHATASE"/>
    <property type="match status" value="1"/>
</dbReference>
<gene>
    <name evidence="2" type="ORF">BK007_07915</name>
    <name evidence="3" type="ORF">HG719_06915</name>
</gene>
<sequence length="184" mass="22251">MKIKIQDIEVEYHIFHREVKYARLEIKNEEINLILPLGFNDHPELIKKHKKWIYQKISRINRLKKESDNRELNLTRSIPEFRQLVKTMVEEISGEMGLSVNGITFRKMKTRWGSCSSRGNVNINTRLKYLPECLVKYVVHHEVCHLEVRKHNRKYWDLVSLTYPDYKTYEDELAIYWFLVKDLD</sequence>
<evidence type="ECO:0000313" key="5">
    <source>
        <dbReference type="Proteomes" id="UP000591058"/>
    </source>
</evidence>
<dbReference type="InterPro" id="IPR002725">
    <property type="entry name" value="YgjP-like_metallopeptidase"/>
</dbReference>
<dbReference type="Pfam" id="PF01863">
    <property type="entry name" value="YgjP-like"/>
    <property type="match status" value="1"/>
</dbReference>
<evidence type="ECO:0000259" key="1">
    <source>
        <dbReference type="Pfam" id="PF01863"/>
    </source>
</evidence>
<dbReference type="Proteomes" id="UP000232806">
    <property type="component" value="Chromosome"/>
</dbReference>
<evidence type="ECO:0000313" key="2">
    <source>
        <dbReference type="EMBL" id="AUB55932.1"/>
    </source>
</evidence>
<dbReference type="EMBL" id="CP017766">
    <property type="protein sequence ID" value="AUB55932.1"/>
    <property type="molecule type" value="Genomic_DNA"/>
</dbReference>
<dbReference type="GeneID" id="35122580"/>
<dbReference type="OrthoDB" id="308128at2157"/>
<keyword evidence="2" id="KW-0378">Hydrolase</keyword>
<reference evidence="3 5" key="2">
    <citation type="submission" date="2020-04" db="EMBL/GenBank/DDBJ databases">
        <title>Draft genome of Methanobacterium subterraneum isolated from animal feces.</title>
        <authorList>
            <person name="Ouboter H.T."/>
            <person name="Berger S."/>
            <person name="Gungor E."/>
            <person name="Jetten M.S.M."/>
            <person name="Welte C.U."/>
        </authorList>
    </citation>
    <scope>NUCLEOTIDE SEQUENCE [LARGE SCALE GENOMIC DNA]</scope>
    <source>
        <strain evidence="3">HO_2020</strain>
    </source>
</reference>
<dbReference type="EMBL" id="JABBYL010000022">
    <property type="protein sequence ID" value="NMO09562.1"/>
    <property type="molecule type" value="Genomic_DNA"/>
</dbReference>
<dbReference type="PANTHER" id="PTHR30399">
    <property type="entry name" value="UNCHARACTERIZED PROTEIN YGJP"/>
    <property type="match status" value="1"/>
</dbReference>
<dbReference type="GO" id="GO:0016787">
    <property type="term" value="F:hydrolase activity"/>
    <property type="evidence" value="ECO:0007669"/>
    <property type="project" value="UniProtKB-KW"/>
</dbReference>
<proteinExistence type="predicted"/>
<name>A0A2H4VCW8_9EURY</name>
<dbReference type="RefSeq" id="WP_100905908.1">
    <property type="nucleotide sequence ID" value="NZ_CP017766.1"/>
</dbReference>
<reference evidence="2 4" key="1">
    <citation type="submission" date="2016-10" db="EMBL/GenBank/DDBJ databases">
        <title>Comparative genomics between deep and shallow subseafloor isolates.</title>
        <authorList>
            <person name="Ishii S."/>
            <person name="Miller J.R."/>
            <person name="Sutton G."/>
            <person name="Suzuki S."/>
            <person name="Methe B."/>
            <person name="Inagaki F."/>
            <person name="Imachi H."/>
        </authorList>
    </citation>
    <scope>NUCLEOTIDE SEQUENCE [LARGE SCALE GENOMIC DNA]</scope>
    <source>
        <strain evidence="2 4">MO-MB1</strain>
    </source>
</reference>
<feature type="domain" description="YgjP-like metallopeptidase" evidence="1">
    <location>
        <begin position="82"/>
        <end position="174"/>
    </location>
</feature>
<dbReference type="Proteomes" id="UP000591058">
    <property type="component" value="Unassembled WGS sequence"/>
</dbReference>
<protein>
    <submittedName>
        <fullName evidence="3">M48 family metallopeptidase</fullName>
    </submittedName>
    <submittedName>
        <fullName evidence="2">Metal-dependent hydrolase</fullName>
    </submittedName>
</protein>
<dbReference type="AlphaFoldDB" id="A0A2H4VCW8"/>
<evidence type="ECO:0000313" key="4">
    <source>
        <dbReference type="Proteomes" id="UP000232806"/>
    </source>
</evidence>
<dbReference type="Gene3D" id="3.30.2010.10">
    <property type="entry name" value="Metalloproteases ('zincins'), catalytic domain"/>
    <property type="match status" value="1"/>
</dbReference>
<dbReference type="CDD" id="cd07344">
    <property type="entry name" value="M48_yhfN_like"/>
    <property type="match status" value="1"/>
</dbReference>
<evidence type="ECO:0000313" key="3">
    <source>
        <dbReference type="EMBL" id="NMO09562.1"/>
    </source>
</evidence>
<accession>A0A2H4VCW8</accession>